<sequence>MNTSASRPAPFSLCVYCGSRFGNSPAYLDAAQALGREIARRGWRLVYGGGNVGLMGATADAAMSAGAEVVGVIPEKLLQREVGHRGVTELHVVQTMHERKKLMAELADGFVALPGGIGTFEELFEVWTWRHLGYHDQPIGLLNIAGFYDPLLAFMHHTQQAGFVDEEQQGMLAVGNDPVSLLDQLASAARKASQLDDFSRI</sequence>
<comment type="similarity">
    <text evidence="2 3">Belongs to the LOG family.</text>
</comment>
<dbReference type="EC" id="3.2.2.n1" evidence="3"/>
<keyword evidence="5" id="KW-1185">Reference proteome</keyword>
<dbReference type="SUPFAM" id="SSF102405">
    <property type="entry name" value="MCP/YpsA-like"/>
    <property type="match status" value="1"/>
</dbReference>
<evidence type="ECO:0000313" key="5">
    <source>
        <dbReference type="Proteomes" id="UP001371218"/>
    </source>
</evidence>
<organism evidence="4 5">
    <name type="scientific">Ideonella lacteola</name>
    <dbReference type="NCBI Taxonomy" id="2984193"/>
    <lineage>
        <taxon>Bacteria</taxon>
        <taxon>Pseudomonadati</taxon>
        <taxon>Pseudomonadota</taxon>
        <taxon>Betaproteobacteria</taxon>
        <taxon>Burkholderiales</taxon>
        <taxon>Sphaerotilaceae</taxon>
        <taxon>Ideonella</taxon>
    </lineage>
</organism>
<evidence type="ECO:0000313" key="4">
    <source>
        <dbReference type="EMBL" id="MEK8030782.1"/>
    </source>
</evidence>
<evidence type="ECO:0000256" key="2">
    <source>
        <dbReference type="ARBA" id="ARBA00006763"/>
    </source>
</evidence>
<dbReference type="InterPro" id="IPR005269">
    <property type="entry name" value="LOG"/>
</dbReference>
<dbReference type="PANTHER" id="PTHR31223">
    <property type="entry name" value="LOG FAMILY PROTEIN YJL055W"/>
    <property type="match status" value="1"/>
</dbReference>
<keyword evidence="3" id="KW-0378">Hydrolase</keyword>
<evidence type="ECO:0000256" key="3">
    <source>
        <dbReference type="RuleBase" id="RU363015"/>
    </source>
</evidence>
<dbReference type="EMBL" id="JBBUTG010000004">
    <property type="protein sequence ID" value="MEK8030782.1"/>
    <property type="molecule type" value="Genomic_DNA"/>
</dbReference>
<dbReference type="Gene3D" id="3.40.50.450">
    <property type="match status" value="1"/>
</dbReference>
<evidence type="ECO:0000256" key="1">
    <source>
        <dbReference type="ARBA" id="ARBA00000274"/>
    </source>
</evidence>
<protein>
    <recommendedName>
        <fullName evidence="3">Cytokinin riboside 5'-monophosphate phosphoribohydrolase</fullName>
        <ecNumber evidence="3">3.2.2.n1</ecNumber>
    </recommendedName>
</protein>
<dbReference type="InterPro" id="IPR031100">
    <property type="entry name" value="LOG_fam"/>
</dbReference>
<dbReference type="PANTHER" id="PTHR31223:SF70">
    <property type="entry name" value="LOG FAMILY PROTEIN YJL055W"/>
    <property type="match status" value="1"/>
</dbReference>
<gene>
    <name evidence="4" type="ORF">AACH06_08155</name>
</gene>
<dbReference type="RefSeq" id="WP_341425155.1">
    <property type="nucleotide sequence ID" value="NZ_JBBUTG010000004.1"/>
</dbReference>
<keyword evidence="3" id="KW-0203">Cytokinin biosynthesis</keyword>
<dbReference type="Proteomes" id="UP001371218">
    <property type="component" value="Unassembled WGS sequence"/>
</dbReference>
<name>A0ABU9BPI8_9BURK</name>
<reference evidence="4 5" key="1">
    <citation type="submission" date="2024-04" db="EMBL/GenBank/DDBJ databases">
        <title>Novel species of the genus Ideonella isolated from streams.</title>
        <authorList>
            <person name="Lu H."/>
        </authorList>
    </citation>
    <scope>NUCLEOTIDE SEQUENCE [LARGE SCALE GENOMIC DNA]</scope>
    <source>
        <strain evidence="4 5">DXS29W</strain>
    </source>
</reference>
<proteinExistence type="inferred from homology"/>
<comment type="catalytic activity">
    <reaction evidence="1">
        <text>AMP + H2O = D-ribose 5-phosphate + adenine</text>
        <dbReference type="Rhea" id="RHEA:20129"/>
        <dbReference type="ChEBI" id="CHEBI:15377"/>
        <dbReference type="ChEBI" id="CHEBI:16708"/>
        <dbReference type="ChEBI" id="CHEBI:78346"/>
        <dbReference type="ChEBI" id="CHEBI:456215"/>
        <dbReference type="EC" id="3.2.2.4"/>
    </reaction>
</comment>
<comment type="caution">
    <text evidence="4">The sequence shown here is derived from an EMBL/GenBank/DDBJ whole genome shotgun (WGS) entry which is preliminary data.</text>
</comment>
<dbReference type="Pfam" id="PF03641">
    <property type="entry name" value="Lysine_decarbox"/>
    <property type="match status" value="1"/>
</dbReference>
<accession>A0ABU9BPI8</accession>
<dbReference type="NCBIfam" id="TIGR00730">
    <property type="entry name" value="Rossman fold protein, TIGR00730 family"/>
    <property type="match status" value="1"/>
</dbReference>